<dbReference type="GO" id="GO:0051536">
    <property type="term" value="F:iron-sulfur cluster binding"/>
    <property type="evidence" value="ECO:0007669"/>
    <property type="project" value="InterPro"/>
</dbReference>
<dbReference type="PROSITE" id="PS51918">
    <property type="entry name" value="RADICAL_SAM"/>
    <property type="match status" value="1"/>
</dbReference>
<dbReference type="InterPro" id="IPR058240">
    <property type="entry name" value="rSAM_sf"/>
</dbReference>
<dbReference type="Pfam" id="PF19864">
    <property type="entry name" value="Radical_SAM_N2"/>
    <property type="match status" value="1"/>
</dbReference>
<gene>
    <name evidence="2" type="ORF">TheveDRAFT_0870</name>
</gene>
<protein>
    <submittedName>
        <fullName evidence="2">Fe-S oxidoreductase</fullName>
    </submittedName>
</protein>
<keyword evidence="3" id="KW-1185">Reference proteome</keyword>
<dbReference type="PANTHER" id="PTHR42731">
    <property type="entry name" value="SLL1084 PROTEIN"/>
    <property type="match status" value="1"/>
</dbReference>
<dbReference type="InterPro" id="IPR006638">
    <property type="entry name" value="Elp3/MiaA/NifB-like_rSAM"/>
</dbReference>
<dbReference type="eggNOG" id="COG1032">
    <property type="taxonomic scope" value="Bacteria"/>
</dbReference>
<dbReference type="InterPro" id="IPR045784">
    <property type="entry name" value="Radical_SAM_N2"/>
</dbReference>
<evidence type="ECO:0000313" key="3">
    <source>
        <dbReference type="Proteomes" id="UP000005730"/>
    </source>
</evidence>
<dbReference type="HOGENOM" id="CLU_011543_3_3_0"/>
<evidence type="ECO:0000313" key="2">
    <source>
        <dbReference type="EMBL" id="EHM10007.1"/>
    </source>
</evidence>
<dbReference type="InterPro" id="IPR023404">
    <property type="entry name" value="rSAM_horseshoe"/>
</dbReference>
<dbReference type="SUPFAM" id="SSF102114">
    <property type="entry name" value="Radical SAM enzymes"/>
    <property type="match status" value="1"/>
</dbReference>
<proteinExistence type="predicted"/>
<reference evidence="2 3" key="1">
    <citation type="submission" date="2011-10" db="EMBL/GenBank/DDBJ databases">
        <title>The Noncontiguous Finished genome of Thermanaerovibrio velox DSM 12556.</title>
        <authorList>
            <consortium name="US DOE Joint Genome Institute (JGI-PGF)"/>
            <person name="Lucas S."/>
            <person name="Copeland A."/>
            <person name="Lapidus A."/>
            <person name="Glavina del Rio T."/>
            <person name="Dalin E."/>
            <person name="Tice H."/>
            <person name="Bruce D."/>
            <person name="Goodwin L."/>
            <person name="Pitluck S."/>
            <person name="Peters L."/>
            <person name="Mikhailova N."/>
            <person name="Teshima H."/>
            <person name="Kyrpides N."/>
            <person name="Mavromatis K."/>
            <person name="Ivanova N."/>
            <person name="Markowitz V."/>
            <person name="Cheng J.-F."/>
            <person name="Hugenholtz P."/>
            <person name="Woyke T."/>
            <person name="Wu D."/>
            <person name="Spring S."/>
            <person name="Brambilla E.-M."/>
            <person name="Klenk H.-P."/>
            <person name="Eisen J.A."/>
        </authorList>
    </citation>
    <scope>NUCLEOTIDE SEQUENCE [LARGE SCALE GENOMIC DNA]</scope>
    <source>
        <strain evidence="2 3">DSM 12556</strain>
    </source>
</reference>
<dbReference type="AlphaFoldDB" id="H0URR8"/>
<dbReference type="CDD" id="cd01335">
    <property type="entry name" value="Radical_SAM"/>
    <property type="match status" value="1"/>
</dbReference>
<dbReference type="Proteomes" id="UP000005730">
    <property type="component" value="Chromosome"/>
</dbReference>
<dbReference type="EMBL" id="CM001377">
    <property type="protein sequence ID" value="EHM10007.1"/>
    <property type="molecule type" value="Genomic_DNA"/>
</dbReference>
<dbReference type="Gene3D" id="3.80.30.20">
    <property type="entry name" value="tm_1862 like domain"/>
    <property type="match status" value="1"/>
</dbReference>
<dbReference type="PANTHER" id="PTHR42731:SF5">
    <property type="entry name" value="RADICAL SAM DOMAIN PROTEIN"/>
    <property type="match status" value="1"/>
</dbReference>
<dbReference type="OrthoDB" id="9806827at2"/>
<dbReference type="Pfam" id="PF04055">
    <property type="entry name" value="Radical_SAM"/>
    <property type="match status" value="1"/>
</dbReference>
<evidence type="ECO:0000259" key="1">
    <source>
        <dbReference type="PROSITE" id="PS51918"/>
    </source>
</evidence>
<dbReference type="GO" id="GO:0003824">
    <property type="term" value="F:catalytic activity"/>
    <property type="evidence" value="ECO:0007669"/>
    <property type="project" value="InterPro"/>
</dbReference>
<feature type="domain" description="Radical SAM core" evidence="1">
    <location>
        <begin position="228"/>
        <end position="447"/>
    </location>
</feature>
<dbReference type="InterPro" id="IPR007197">
    <property type="entry name" value="rSAM"/>
</dbReference>
<dbReference type="SMART" id="SM00729">
    <property type="entry name" value="Elp3"/>
    <property type="match status" value="1"/>
</dbReference>
<name>H0URR8_9BACT</name>
<dbReference type="SFLD" id="SFLDG01082">
    <property type="entry name" value="B12-binding_domain_containing"/>
    <property type="match status" value="1"/>
</dbReference>
<dbReference type="STRING" id="926567.TheveDRAFT_0870"/>
<sequence>MGKKDSKKSASRSGDSGSCWGSWSSFREAEVWTQELPKGGAPRWALLYPGEYGIGSASLGFHHVYRRLRRMGVGVERFFIGPGPVYRSVDSDVHLRNFPIVTATISYENEVLSFTRWLEEGAIPPLRADRRDPFLPIVGAGGALTYINPFALYQICDFIVLGDAEVSLQQVVNVLRESHSKDDALKELASLPYVLVPSLLDLHRPQGVGKISELSQEDSISSWVTKKSLFESSLLLELQRGCRRACRFCTLTYCFSPMRRLPLHDAKFLIDHIKSKVPFERVGLITPEAGDYPEIRPLIETILALGKGISFASLRLDSMDSFMIKALKYSGGKSITLAPEAGTFRLRSLCGKIFTDDMIMEKAAMAASSGISKVKLYFMIGLPGETDDDLSGIGELCGSIISKTGLSVVASVNAFVPKPLTPWWEADFLDKKEYDRRVALIKKTSIAFCGRRKLELRFNGYREAAIENRLAWSLPEGPLITQEDLDASVGKKKQVLRMLAEIGIASPV</sequence>
<organism evidence="2 3">
    <name type="scientific">Thermanaerovibrio velox DSM 12556</name>
    <dbReference type="NCBI Taxonomy" id="926567"/>
    <lineage>
        <taxon>Bacteria</taxon>
        <taxon>Thermotogati</taxon>
        <taxon>Synergistota</taxon>
        <taxon>Synergistia</taxon>
        <taxon>Synergistales</taxon>
        <taxon>Synergistaceae</taxon>
        <taxon>Thermanaerovibrio</taxon>
    </lineage>
</organism>
<dbReference type="SFLD" id="SFLDS00029">
    <property type="entry name" value="Radical_SAM"/>
    <property type="match status" value="1"/>
</dbReference>
<accession>H0URR8</accession>